<accession>A0A381CY41</accession>
<evidence type="ECO:0000256" key="5">
    <source>
        <dbReference type="ARBA" id="ARBA00022729"/>
    </source>
</evidence>
<protein>
    <submittedName>
        <fullName evidence="8">FecB protein</fullName>
    </submittedName>
</protein>
<dbReference type="PANTHER" id="PTHR30532">
    <property type="entry name" value="IRON III DICITRATE-BINDING PERIPLASMIC PROTEIN"/>
    <property type="match status" value="1"/>
</dbReference>
<keyword evidence="4" id="KW-0406">Ion transport</keyword>
<dbReference type="Proteomes" id="UP000275504">
    <property type="component" value="Chromosome"/>
</dbReference>
<comment type="subcellular location">
    <subcellularLocation>
        <location evidence="1">Cell envelope</location>
    </subcellularLocation>
</comment>
<feature type="domain" description="Fe/B12 periplasmic-binding" evidence="6">
    <location>
        <begin position="21"/>
        <end position="274"/>
    </location>
</feature>
<dbReference type="InterPro" id="IPR051313">
    <property type="entry name" value="Bact_iron-sidero_bind"/>
</dbReference>
<evidence type="ECO:0000256" key="3">
    <source>
        <dbReference type="ARBA" id="ARBA00022448"/>
    </source>
</evidence>
<reference evidence="9" key="1">
    <citation type="submission" date="2018-03" db="EMBL/GenBank/DDBJ databases">
        <title>FDA dAtabase for Regulatory Grade micrObial Sequences (FDA-ARGOS): Supporting development and validation of Infectious Disease Dx tests.</title>
        <authorList>
            <person name="Kerrigan L."/>
            <person name="Tallon L."/>
            <person name="Sadzewicz L."/>
            <person name="Sengamalay N."/>
            <person name="Ott S."/>
            <person name="Godinez A."/>
            <person name="Nagaraj S."/>
            <person name="Vavikolanu K."/>
            <person name="Vyas G."/>
            <person name="Nadendla S."/>
            <person name="George J."/>
            <person name="Sichtig H."/>
        </authorList>
    </citation>
    <scope>NUCLEOTIDE SEQUENCE [LARGE SCALE GENOMIC DNA]</scope>
    <source>
        <strain evidence="9">FDAARGOS_295</strain>
    </source>
</reference>
<dbReference type="GO" id="GO:1901678">
    <property type="term" value="P:iron coordination entity transport"/>
    <property type="evidence" value="ECO:0007669"/>
    <property type="project" value="UniProtKB-ARBA"/>
</dbReference>
<evidence type="ECO:0000313" key="10">
    <source>
        <dbReference type="Proteomes" id="UP000275504"/>
    </source>
</evidence>
<dbReference type="Gene3D" id="3.40.50.1980">
    <property type="entry name" value="Nitrogenase molybdenum iron protein domain"/>
    <property type="match status" value="2"/>
</dbReference>
<keyword evidence="4" id="KW-0408">Iron</keyword>
<keyword evidence="3" id="KW-0813">Transport</keyword>
<reference evidence="8 10" key="3">
    <citation type="submission" date="2018-12" db="EMBL/GenBank/DDBJ databases">
        <authorList>
            <consortium name="Pathogen Informatics"/>
        </authorList>
    </citation>
    <scope>NUCLEOTIDE SEQUENCE [LARGE SCALE GENOMIC DNA]</scope>
    <source>
        <strain evidence="8 10">NCTC11951</strain>
    </source>
</reference>
<keyword evidence="4" id="KW-0410">Iron transport</keyword>
<dbReference type="EMBL" id="LR134359">
    <property type="protein sequence ID" value="VEG61960.1"/>
    <property type="molecule type" value="Genomic_DNA"/>
</dbReference>
<evidence type="ECO:0000256" key="2">
    <source>
        <dbReference type="ARBA" id="ARBA00008814"/>
    </source>
</evidence>
<evidence type="ECO:0000256" key="1">
    <source>
        <dbReference type="ARBA" id="ARBA00004196"/>
    </source>
</evidence>
<dbReference type="SMR" id="A0A381CY41"/>
<dbReference type="PRINTS" id="PR01715">
    <property type="entry name" value="FERRIBNDNGPP"/>
</dbReference>
<evidence type="ECO:0000313" key="7">
    <source>
        <dbReference type="EMBL" id="AVL47147.1"/>
    </source>
</evidence>
<gene>
    <name evidence="8" type="primary">fhuD</name>
    <name evidence="7" type="ORF">CEP74_04815</name>
    <name evidence="8" type="ORF">NCTC11951_01090</name>
</gene>
<dbReference type="InterPro" id="IPR002491">
    <property type="entry name" value="ABC_transptr_periplasmic_BD"/>
</dbReference>
<dbReference type="EMBL" id="CP027403">
    <property type="protein sequence ID" value="AVL47147.1"/>
    <property type="molecule type" value="Genomic_DNA"/>
</dbReference>
<name>A0A381CY41_CAMJU</name>
<evidence type="ECO:0000256" key="4">
    <source>
        <dbReference type="ARBA" id="ARBA00022496"/>
    </source>
</evidence>
<evidence type="ECO:0000259" key="6">
    <source>
        <dbReference type="PROSITE" id="PS50983"/>
    </source>
</evidence>
<reference evidence="7" key="2">
    <citation type="submission" date="2018-03" db="EMBL/GenBank/DDBJ databases">
        <title>FDA dAtabase for Regulatory Grade micrObial Sequences (FDA-ARGOS): Supporting development and validation of Infectious Disease Dx tests.</title>
        <authorList>
            <person name="Kerrigan L."/>
            <person name="Tallon L.J."/>
            <person name="Sadzewicz L."/>
            <person name="Sengamalay N."/>
            <person name="Ott S."/>
            <person name="Godinez A."/>
            <person name="Nagaraj S."/>
            <person name="Vavikolanu K."/>
            <person name="Vyas G."/>
            <person name="Nadendla S."/>
            <person name="Aluvathingal J."/>
            <person name="Sichtig H."/>
        </authorList>
    </citation>
    <scope>NUCLEOTIDE SEQUENCE</scope>
    <source>
        <strain evidence="7">FDAARGOS_295</strain>
    </source>
</reference>
<sequence>MKKIIILFLILLDLTQSKELKIISLDWAIAETMMMLNYQPLAVGDKRIYNVWVKEPVLPNEIKDVGLRVQPNIEYIINLKPDLIITSSLFSIDNYILKNKTKVIDFYQNKKDVYSSINESVLQIGMILNKKQEALELIRNTKLFFKSFKNKLHYAKPIAIVQFIDRKYLRIYTKHSLFGAVLEQLGLNNAYDKDVNNAWGVDTISFLDLLKFSKETKFIVIKPTPFTLDEELKKNPFYQKINIFQDYNELDPIWSAGSLMSMRRFAKYLVEVIK</sequence>
<dbReference type="PANTHER" id="PTHR30532:SF1">
    <property type="entry name" value="IRON(3+)-HYDROXAMATE-BINDING PROTEIN FHUD"/>
    <property type="match status" value="1"/>
</dbReference>
<dbReference type="Pfam" id="PF01497">
    <property type="entry name" value="Peripla_BP_2"/>
    <property type="match status" value="1"/>
</dbReference>
<proteinExistence type="inferred from homology"/>
<dbReference type="SUPFAM" id="SSF53807">
    <property type="entry name" value="Helical backbone' metal receptor"/>
    <property type="match status" value="1"/>
</dbReference>
<dbReference type="AlphaFoldDB" id="A0A381CY41"/>
<comment type="similarity">
    <text evidence="2">Belongs to the bacterial solute-binding protein 8 family.</text>
</comment>
<evidence type="ECO:0000313" key="9">
    <source>
        <dbReference type="Proteomes" id="UP000239717"/>
    </source>
</evidence>
<dbReference type="Proteomes" id="UP000239717">
    <property type="component" value="Chromosome"/>
</dbReference>
<keyword evidence="5" id="KW-0732">Signal</keyword>
<organism evidence="8 10">
    <name type="scientific">Campylobacter jejuni subsp. doylei</name>
    <dbReference type="NCBI Taxonomy" id="32021"/>
    <lineage>
        <taxon>Bacteria</taxon>
        <taxon>Pseudomonadati</taxon>
        <taxon>Campylobacterota</taxon>
        <taxon>Epsilonproteobacteria</taxon>
        <taxon>Campylobacterales</taxon>
        <taxon>Campylobacteraceae</taxon>
        <taxon>Campylobacter</taxon>
    </lineage>
</organism>
<dbReference type="GO" id="GO:0030288">
    <property type="term" value="C:outer membrane-bounded periplasmic space"/>
    <property type="evidence" value="ECO:0007669"/>
    <property type="project" value="TreeGrafter"/>
</dbReference>
<dbReference type="PROSITE" id="PS50983">
    <property type="entry name" value="FE_B12_PBP"/>
    <property type="match status" value="1"/>
</dbReference>
<evidence type="ECO:0000313" key="8">
    <source>
        <dbReference type="EMBL" id="VEG61960.1"/>
    </source>
</evidence>